<dbReference type="InterPro" id="IPR002035">
    <property type="entry name" value="VWF_A"/>
</dbReference>
<dbReference type="Pfam" id="PF05762">
    <property type="entry name" value="VWA_CoxE"/>
    <property type="match status" value="1"/>
</dbReference>
<dbReference type="InterPro" id="IPR011195">
    <property type="entry name" value="UCP010256"/>
</dbReference>
<dbReference type="PIRSF" id="PIRSF010256">
    <property type="entry name" value="CoxE_vWa"/>
    <property type="match status" value="1"/>
</dbReference>
<dbReference type="AlphaFoldDB" id="A0A9D6V6J9"/>
<dbReference type="Proteomes" id="UP000807825">
    <property type="component" value="Unassembled WGS sequence"/>
</dbReference>
<evidence type="ECO:0000259" key="2">
    <source>
        <dbReference type="SMART" id="SM00327"/>
    </source>
</evidence>
<feature type="region of interest" description="Disordered" evidence="1">
    <location>
        <begin position="87"/>
        <end position="111"/>
    </location>
</feature>
<proteinExistence type="predicted"/>
<dbReference type="PANTHER" id="PTHR39338:SF6">
    <property type="entry name" value="BLL5662 PROTEIN"/>
    <property type="match status" value="1"/>
</dbReference>
<dbReference type="InterPro" id="IPR036465">
    <property type="entry name" value="vWFA_dom_sf"/>
</dbReference>
<organism evidence="3 4">
    <name type="scientific">Desulfomonile tiedjei</name>
    <dbReference type="NCBI Taxonomy" id="2358"/>
    <lineage>
        <taxon>Bacteria</taxon>
        <taxon>Pseudomonadati</taxon>
        <taxon>Thermodesulfobacteriota</taxon>
        <taxon>Desulfomonilia</taxon>
        <taxon>Desulfomonilales</taxon>
        <taxon>Desulfomonilaceae</taxon>
        <taxon>Desulfomonile</taxon>
    </lineage>
</organism>
<dbReference type="EMBL" id="JACRDE010000404">
    <property type="protein sequence ID" value="MBI5250901.1"/>
    <property type="molecule type" value="Genomic_DNA"/>
</dbReference>
<gene>
    <name evidence="3" type="ORF">HY912_15545</name>
</gene>
<dbReference type="PANTHER" id="PTHR39338">
    <property type="entry name" value="BLL5662 PROTEIN-RELATED"/>
    <property type="match status" value="1"/>
</dbReference>
<feature type="domain" description="VWFA" evidence="2">
    <location>
        <begin position="216"/>
        <end position="384"/>
    </location>
</feature>
<sequence length="391" mass="44213">MAAQNSGIFPENSLAGSIVLFGRVLKGNGFMVSIPAVMDALTGVSCVGLENRDDFKTVLKATFLTRQEESALFDRLFHEFWVNRPADTETDESGRGEKFQGISGPDGESPDEGVFLSEEGVSDSQEQEAWNAKPYVIYSPSEILRQQDFRDVPEGRDYWMAKLVREIAAPLLRRASKRRRPVNSAISLDFRRIFRRNVKYGGQIYELPGLSPKPKIKKLVFLCDVSGSMNAYQKFMLRFVKELQQLPTKVESFVFATDLHRITPLLARLPFRKAMAEIGRTVRDWSGGTRIGRSLKKFTDHWGDSLLGSSTVVLIHSDGWDRGEPALLEHEMAKIHRRAYRVFWINPLLGGPSYEPTCRGMRTALPHVDYFLPGHNLLSLERISGTLRGFL</sequence>
<dbReference type="SUPFAM" id="SSF53300">
    <property type="entry name" value="vWA-like"/>
    <property type="match status" value="1"/>
</dbReference>
<name>A0A9D6V6J9_9BACT</name>
<evidence type="ECO:0000313" key="4">
    <source>
        <dbReference type="Proteomes" id="UP000807825"/>
    </source>
</evidence>
<dbReference type="Gene3D" id="3.40.50.410">
    <property type="entry name" value="von Willebrand factor, type A domain"/>
    <property type="match status" value="1"/>
</dbReference>
<dbReference type="SMART" id="SM00327">
    <property type="entry name" value="VWA"/>
    <property type="match status" value="1"/>
</dbReference>
<reference evidence="3" key="1">
    <citation type="submission" date="2020-07" db="EMBL/GenBank/DDBJ databases">
        <title>Huge and variable diversity of episymbiotic CPR bacteria and DPANN archaea in groundwater ecosystems.</title>
        <authorList>
            <person name="He C.Y."/>
            <person name="Keren R."/>
            <person name="Whittaker M."/>
            <person name="Farag I.F."/>
            <person name="Doudna J."/>
            <person name="Cate J.H.D."/>
            <person name="Banfield J.F."/>
        </authorList>
    </citation>
    <scope>NUCLEOTIDE SEQUENCE</scope>
    <source>
        <strain evidence="3">NC_groundwater_1664_Pr3_B-0.1um_52_9</strain>
    </source>
</reference>
<comment type="caution">
    <text evidence="3">The sequence shown here is derived from an EMBL/GenBank/DDBJ whole genome shotgun (WGS) entry which is preliminary data.</text>
</comment>
<dbReference type="CDD" id="cd00198">
    <property type="entry name" value="vWFA"/>
    <property type="match status" value="1"/>
</dbReference>
<protein>
    <submittedName>
        <fullName evidence="3">VWA domain-containing protein</fullName>
    </submittedName>
</protein>
<evidence type="ECO:0000313" key="3">
    <source>
        <dbReference type="EMBL" id="MBI5250901.1"/>
    </source>
</evidence>
<dbReference type="InterPro" id="IPR008912">
    <property type="entry name" value="Uncharacterised_CoxE"/>
</dbReference>
<accession>A0A9D6V6J9</accession>
<evidence type="ECO:0000256" key="1">
    <source>
        <dbReference type="SAM" id="MobiDB-lite"/>
    </source>
</evidence>